<dbReference type="InterPro" id="IPR051802">
    <property type="entry name" value="YfhM-like"/>
</dbReference>
<feature type="domain" description="Alpha-2-macroglobulin" evidence="4">
    <location>
        <begin position="1304"/>
        <end position="1394"/>
    </location>
</feature>
<evidence type="ECO:0000256" key="1">
    <source>
        <dbReference type="ARBA" id="ARBA00010556"/>
    </source>
</evidence>
<name>A0A1H8EW06_9BURK</name>
<dbReference type="OrthoDB" id="9767116at2"/>
<dbReference type="SMART" id="SM01359">
    <property type="entry name" value="A2M_N_2"/>
    <property type="match status" value="1"/>
</dbReference>
<protein>
    <recommendedName>
        <fullName evidence="7">Alpha-2-macroglobulin</fullName>
    </recommendedName>
</protein>
<dbReference type="Pfam" id="PF11974">
    <property type="entry name" value="bMG3"/>
    <property type="match status" value="1"/>
</dbReference>
<dbReference type="Pfam" id="PF07703">
    <property type="entry name" value="A2M_BRD"/>
    <property type="match status" value="1"/>
</dbReference>
<keyword evidence="6" id="KW-1185">Reference proteome</keyword>
<dbReference type="PANTHER" id="PTHR40094:SF1">
    <property type="entry name" value="UBIQUITIN DOMAIN-CONTAINING PROTEIN"/>
    <property type="match status" value="1"/>
</dbReference>
<dbReference type="Pfam" id="PF01835">
    <property type="entry name" value="MG2"/>
    <property type="match status" value="1"/>
</dbReference>
<gene>
    <name evidence="5" type="ORF">SAMN02745977_00814</name>
</gene>
<reference evidence="5 6" key="1">
    <citation type="submission" date="2016-10" db="EMBL/GenBank/DDBJ databases">
        <authorList>
            <person name="de Groot N.N."/>
        </authorList>
    </citation>
    <scope>NUCLEOTIDE SEQUENCE [LARGE SCALE GENOMIC DNA]</scope>
    <source>
        <strain evidence="5 6">DSM 15123</strain>
    </source>
</reference>
<dbReference type="InterPro" id="IPR001599">
    <property type="entry name" value="Macroglobln_a2"/>
</dbReference>
<dbReference type="Pfam" id="PF00207">
    <property type="entry name" value="A2M"/>
    <property type="match status" value="1"/>
</dbReference>
<evidence type="ECO:0000313" key="6">
    <source>
        <dbReference type="Proteomes" id="UP000199531"/>
    </source>
</evidence>
<accession>A0A1H8EW06</accession>
<dbReference type="GO" id="GO:0004866">
    <property type="term" value="F:endopeptidase inhibitor activity"/>
    <property type="evidence" value="ECO:0007669"/>
    <property type="project" value="InterPro"/>
</dbReference>
<dbReference type="InterPro" id="IPR011625">
    <property type="entry name" value="A2M_N_BRD"/>
</dbReference>
<proteinExistence type="inferred from homology"/>
<dbReference type="InterPro" id="IPR038445">
    <property type="entry name" value="NCDase_C_sf"/>
</dbReference>
<evidence type="ECO:0000256" key="2">
    <source>
        <dbReference type="SAM" id="MobiDB-lite"/>
    </source>
</evidence>
<evidence type="ECO:0000313" key="5">
    <source>
        <dbReference type="EMBL" id="SEN22908.1"/>
    </source>
</evidence>
<feature type="region of interest" description="Disordered" evidence="2">
    <location>
        <begin position="457"/>
        <end position="482"/>
    </location>
</feature>
<dbReference type="InterPro" id="IPR002890">
    <property type="entry name" value="MG2"/>
</dbReference>
<dbReference type="Pfam" id="PF17973">
    <property type="entry name" value="bMG10"/>
    <property type="match status" value="1"/>
</dbReference>
<evidence type="ECO:0000259" key="3">
    <source>
        <dbReference type="SMART" id="SM01359"/>
    </source>
</evidence>
<dbReference type="InterPro" id="IPR041246">
    <property type="entry name" value="Bact_MG10"/>
</dbReference>
<evidence type="ECO:0008006" key="7">
    <source>
        <dbReference type="Google" id="ProtNLM"/>
    </source>
</evidence>
<dbReference type="EMBL" id="FOCW01000001">
    <property type="protein sequence ID" value="SEN22908.1"/>
    <property type="molecule type" value="Genomic_DNA"/>
</dbReference>
<dbReference type="STRING" id="1121117.SAMN02745977_00814"/>
<dbReference type="InterPro" id="IPR021868">
    <property type="entry name" value="Alpha_2_Macroglob_MG3"/>
</dbReference>
<dbReference type="PANTHER" id="PTHR40094">
    <property type="entry name" value="ALPHA-2-MACROGLOBULIN HOMOLOG"/>
    <property type="match status" value="1"/>
</dbReference>
<sequence length="2015" mass="219390">MTSHLGIRSTRPLSAPENTPNTARRILWRLALPALALAAGGSALALKPLSITPQGEVSKVRQFVVTFDKPAVTAGNPDAPAPFSISCSSANKQIEIPRYNGAWRNPSSWAADFDDYLPADVRCTARSSPNFRSPTGETLEARTAQFQTGAPFVQNISPGGGDIDESQAFALRFNGAVDAASVQAASSCQVEGIGEAVPARLISGDDRAAILKSRWFARQAEKQPDHYVVLQCNRTLPQNATVTLTLGNYRSPGGLTSSQPQSWKFKVRPPFEATFSCERPNAQAACLPIRPVQLNFNAPVPMNWAKQVVLRSGNTTLEPDFSPDEARASSVEEILFKAALPERSTAQLVLPAGLKDDAGRPLQNADSFPLTVRTGPMPPLAKFAAAPFGVVERFAEGPDGPALLPITLRKVEASPAVKTLQPGGTVRTLTPESDAEIIRWYQLVRDYDSELVQRTQARKDGIQSLPPALPKPRDDEPDTGIPQDMVQSRMVSLLASAGGAKATELPKPEGGDPRPFEVVGIPLQPGFHVLEIASPVLGQNLLDPRFKQRTMYVRTSALVTNLGVHFKHGRAGSLAWVTRLDNGKPVPNASVAVSGCNGKLLASGKTDDKGLWRHPQAIEAPRCGEWEQDSALFVSARAADDKGSTDMAFVWSDWNRGIESWRFDVPTSSDPKPDLRAHSVLDRTLLRAGETVSMKHYLRTETLRGLAAAGQMPTQLRITHVGSDESIELPLVWRTTATGGQTAESTWEIPKAAKLGYYRVAQIGKDRKGEPYELYSSEFRVEEFRLPTMHGSIAPVQKETLVGSTELPVQVQLSYLNGGAASGLPVQVSASIKPAYAWFDDYGGFSFNRSERWTRQTEDDSEDEDAPASKAQLLADRLALTLGKDGAGQVSIPNIPKKGQPQDLTLEASYSDPNGEIQTLQSRQRIWPAAVVAGIKTENWVSVDKELKFQAIALDVHGKPLKGVKLAVRGVAHSTVTSRKRLVGGFYTYDNQDSSKELGTLCSGKSDNRGLLVCNAQVKEPGEVELIASATDSEGRSTEASTSVTVTRQGEIWFGGEDHDRMDVLPEKRDYQPGETAQLQVRMPFRYATALLSVEREGILHSEVLDLNGKDPTIKLKIQPEWGPNVYVSVLALRGRLRDVPWYSFFTWGYKAPREWWRAFWHDGKEYVAPTPLVDLSKPAFRLGMAALNVGVEGHALQVSVEPDKEAYQVRQQAQVLISAKLPDGKPAAHAEVAVAAVDQALLELKPNTTWDLLHAMFQQRAWGVETATAQMEIIGRRHYGRKAVPAGGDGGNGAATRELLDTLLLWSPRVQLDANGQARITVPLNDALTRFKVVAVADSGQDLFGTGEASIRTTQDLQIISGLPPLVREGDQYRAQITLRNTTKKDMQVEVTPKATLLDLKPQTVSIPAGGAHEIAWDVTAPPQLATTRSQEIMWEVSARDTAGSKAADALKMSQRIIPAVPLTVQQAMLVQVDDKSISLAPPPQSLALPDGKAAQGGVKIALQPSLAESLPGVRDWFANYPYVCLEQKASKAIGLRDNTMWQGILNELPTYLDADGLASYFPPQEGGRARGSDTLTAHLLASSHEAGSLNPRWQLSAAARDTMLTGLTKFVEGRIERDFWSPRADRDVRKIAAIEALARYGKAQPRMLTSITLAPNQWPTHAVIDWLSILQRMPAIPDRDTLLAEANQILRARLSYQGTRLQFSNDQDDYWWWLMQNGDVNSARLILAVVNDPAWKDELPLLVNGFIARQKNGAWQTTNANLWGGLALERFAAKAEAGPVSGKTLLRMGGSEQPIDWSKVARLPASAQARGSHWFGAPATERMYTNNTAFLPWQGAPGAAAQTLTLQQQGSGKPWATVQALAAVPVKAPLSAGYSVKKTVTPIQQAVPGKTSRGDIWRIRLDINAATDMTWVVVSDPIPAGATVLGSGLGRDSAIATEGERERGRGWLAFVERSFEAYRAYYEYLPQGATSIEYTVRLNNVGQFAQPATRVEALYAPEVFGVTPNAAVKVEAR</sequence>
<feature type="domain" description="Alpha-2-macroglobulin bait region" evidence="3">
    <location>
        <begin position="1062"/>
        <end position="1245"/>
    </location>
</feature>
<evidence type="ECO:0000259" key="4">
    <source>
        <dbReference type="SMART" id="SM01360"/>
    </source>
</evidence>
<dbReference type="Gene3D" id="2.60.40.2300">
    <property type="entry name" value="Neutral/alkaline non-lysosomal ceramidase, C-terminal domain"/>
    <property type="match status" value="1"/>
</dbReference>
<organism evidence="5 6">
    <name type="scientific">Brachymonas denitrificans DSM 15123</name>
    <dbReference type="NCBI Taxonomy" id="1121117"/>
    <lineage>
        <taxon>Bacteria</taxon>
        <taxon>Pseudomonadati</taxon>
        <taxon>Pseudomonadota</taxon>
        <taxon>Betaproteobacteria</taxon>
        <taxon>Burkholderiales</taxon>
        <taxon>Comamonadaceae</taxon>
        <taxon>Brachymonas</taxon>
    </lineage>
</organism>
<comment type="similarity">
    <text evidence="1">Belongs to the protease inhibitor I39 (alpha-2-macroglobulin) family. Bacterial alpha-2-macroglobulin subfamily.</text>
</comment>
<dbReference type="Proteomes" id="UP000199531">
    <property type="component" value="Unassembled WGS sequence"/>
</dbReference>
<dbReference type="SMART" id="SM01360">
    <property type="entry name" value="A2M"/>
    <property type="match status" value="1"/>
</dbReference>
<dbReference type="RefSeq" id="WP_091814151.1">
    <property type="nucleotide sequence ID" value="NZ_FOCW01000001.1"/>
</dbReference>